<dbReference type="AlphaFoldDB" id="A0A7J5YZR9"/>
<comment type="caution">
    <text evidence="2">The sequence shown here is derived from an EMBL/GenBank/DDBJ whole genome shotgun (WGS) entry which is preliminary data.</text>
</comment>
<keyword evidence="1" id="KW-0812">Transmembrane</keyword>
<evidence type="ECO:0000313" key="3">
    <source>
        <dbReference type="Proteomes" id="UP000518266"/>
    </source>
</evidence>
<dbReference type="CDD" id="cd03580">
    <property type="entry name" value="NTR_Sfrp1_like"/>
    <property type="match status" value="1"/>
</dbReference>
<reference evidence="2 3" key="1">
    <citation type="submission" date="2020-03" db="EMBL/GenBank/DDBJ databases">
        <title>Dissostichus mawsoni Genome sequencing and assembly.</title>
        <authorList>
            <person name="Park H."/>
        </authorList>
    </citation>
    <scope>NUCLEOTIDE SEQUENCE [LARGE SCALE GENOMIC DNA]</scope>
    <source>
        <strain evidence="2">DM0001</strain>
        <tissue evidence="2">Muscle</tissue>
    </source>
</reference>
<accession>A0A7J5YZR9</accession>
<proteinExistence type="predicted"/>
<dbReference type="EMBL" id="JAAKFY010000007">
    <property type="protein sequence ID" value="KAF3855082.1"/>
    <property type="molecule type" value="Genomic_DNA"/>
</dbReference>
<dbReference type="SUPFAM" id="SSF63501">
    <property type="entry name" value="Frizzled cysteine-rich domain"/>
    <property type="match status" value="1"/>
</dbReference>
<dbReference type="OrthoDB" id="5985572at2759"/>
<name>A0A7J5YZR9_DISMA</name>
<keyword evidence="3" id="KW-1185">Reference proteome</keyword>
<organism evidence="2 3">
    <name type="scientific">Dissostichus mawsoni</name>
    <name type="common">Antarctic cod</name>
    <dbReference type="NCBI Taxonomy" id="36200"/>
    <lineage>
        <taxon>Eukaryota</taxon>
        <taxon>Metazoa</taxon>
        <taxon>Chordata</taxon>
        <taxon>Craniata</taxon>
        <taxon>Vertebrata</taxon>
        <taxon>Euteleostomi</taxon>
        <taxon>Actinopterygii</taxon>
        <taxon>Neopterygii</taxon>
        <taxon>Teleostei</taxon>
        <taxon>Neoteleostei</taxon>
        <taxon>Acanthomorphata</taxon>
        <taxon>Eupercaria</taxon>
        <taxon>Perciformes</taxon>
        <taxon>Notothenioidei</taxon>
        <taxon>Nototheniidae</taxon>
        <taxon>Dissostichus</taxon>
    </lineage>
</organism>
<keyword evidence="1" id="KW-0472">Membrane</keyword>
<evidence type="ECO:0000256" key="1">
    <source>
        <dbReference type="SAM" id="Phobius"/>
    </source>
</evidence>
<dbReference type="Proteomes" id="UP000518266">
    <property type="component" value="Unassembled WGS sequence"/>
</dbReference>
<sequence length="271" mass="30390">MIGKRDLWAPATSAHLSTLRTLDFANSFTMSVFFTVALLAMALPSMAFDMSQSTRCVTIPNQMKVCKDVGYSEMRLPNFLGHTNLEAEVVPRSEDGGPCCRQDATLKPRSSSAPSLLPSVLIRTAVPRCSPARVSHGPRHSIVTAFLPRKTCAFLPYSKSSHSAKAVTAKIHRRRLPLGEPEFEVEGRVEFIRQGPLLPYDTQHLLQQWLLINLQCANILVRPGRSQLYVLTGFVQNDGTLALTRLFPWHKKDINMAVATRKWKHHRCLMD</sequence>
<gene>
    <name evidence="2" type="ORF">F7725_023137</name>
</gene>
<evidence type="ECO:0000313" key="2">
    <source>
        <dbReference type="EMBL" id="KAF3855082.1"/>
    </source>
</evidence>
<protein>
    <submittedName>
        <fullName evidence="2">Uncharacterized protein</fullName>
    </submittedName>
</protein>
<feature type="transmembrane region" description="Helical" evidence="1">
    <location>
        <begin position="24"/>
        <end position="43"/>
    </location>
</feature>
<keyword evidence="1" id="KW-1133">Transmembrane helix</keyword>
<dbReference type="InterPro" id="IPR036790">
    <property type="entry name" value="Frizzled_dom_sf"/>
</dbReference>